<dbReference type="EMBL" id="JAGGLP010000001">
    <property type="protein sequence ID" value="MBP2047706.1"/>
    <property type="molecule type" value="Genomic_DNA"/>
</dbReference>
<reference evidence="1 2" key="1">
    <citation type="submission" date="2021-03" db="EMBL/GenBank/DDBJ databases">
        <title>Genomic Encyclopedia of Type Strains, Phase IV (KMG-IV): sequencing the most valuable type-strain genomes for metagenomic binning, comparative biology and taxonomic classification.</title>
        <authorList>
            <person name="Goeker M."/>
        </authorList>
    </citation>
    <scope>NUCLEOTIDE SEQUENCE [LARGE SCALE GENOMIC DNA]</scope>
    <source>
        <strain evidence="1 2">DSM 40499</strain>
    </source>
</reference>
<proteinExistence type="predicted"/>
<accession>A0ABS4LK05</accession>
<keyword evidence="2" id="KW-1185">Reference proteome</keyword>
<dbReference type="Proteomes" id="UP001519309">
    <property type="component" value="Unassembled WGS sequence"/>
</dbReference>
<gene>
    <name evidence="1" type="ORF">J2Z21_000628</name>
</gene>
<comment type="caution">
    <text evidence="1">The sequence shown here is derived from an EMBL/GenBank/DDBJ whole genome shotgun (WGS) entry which is preliminary data.</text>
</comment>
<evidence type="ECO:0000313" key="1">
    <source>
        <dbReference type="EMBL" id="MBP2047706.1"/>
    </source>
</evidence>
<sequence length="54" mass="6386">MTTSSAWWTIGLRKLPELHDRPWRHRAFLRRSDAPCNKQTFLGDSRIPHTPEQS</sequence>
<dbReference type="RefSeq" id="WP_159400118.1">
    <property type="nucleotide sequence ID" value="NZ_CP016279.1"/>
</dbReference>
<name>A0ABS4LK05_9ACTN</name>
<organism evidence="1 2">
    <name type="scientific">Streptomyces griseochromogenes</name>
    <dbReference type="NCBI Taxonomy" id="68214"/>
    <lineage>
        <taxon>Bacteria</taxon>
        <taxon>Bacillati</taxon>
        <taxon>Actinomycetota</taxon>
        <taxon>Actinomycetes</taxon>
        <taxon>Kitasatosporales</taxon>
        <taxon>Streptomycetaceae</taxon>
        <taxon>Streptomyces</taxon>
    </lineage>
</organism>
<evidence type="ECO:0000313" key="2">
    <source>
        <dbReference type="Proteomes" id="UP001519309"/>
    </source>
</evidence>
<protein>
    <submittedName>
        <fullName evidence="1">Uncharacterized protein</fullName>
    </submittedName>
</protein>